<dbReference type="PANTHER" id="PTHR38406:SF1">
    <property type="entry name" value="TRANSCRIPTIONAL REPRESSOR OPI1"/>
    <property type="match status" value="1"/>
</dbReference>
<feature type="compositionally biased region" description="Low complexity" evidence="1">
    <location>
        <begin position="157"/>
        <end position="168"/>
    </location>
</feature>
<proteinExistence type="predicted"/>
<dbReference type="GO" id="GO:0003714">
    <property type="term" value="F:transcription corepressor activity"/>
    <property type="evidence" value="ECO:0007669"/>
    <property type="project" value="InterPro"/>
</dbReference>
<dbReference type="AlphaFoldDB" id="A0A9W9A6C5"/>
<feature type="compositionally biased region" description="Polar residues" evidence="1">
    <location>
        <begin position="127"/>
        <end position="137"/>
    </location>
</feature>
<feature type="region of interest" description="Disordered" evidence="1">
    <location>
        <begin position="522"/>
        <end position="549"/>
    </location>
</feature>
<dbReference type="GO" id="GO:0005634">
    <property type="term" value="C:nucleus"/>
    <property type="evidence" value="ECO:0007669"/>
    <property type="project" value="TreeGrafter"/>
</dbReference>
<dbReference type="GO" id="GO:0006357">
    <property type="term" value="P:regulation of transcription by RNA polymerase II"/>
    <property type="evidence" value="ECO:0007669"/>
    <property type="project" value="TreeGrafter"/>
</dbReference>
<feature type="compositionally biased region" description="Low complexity" evidence="1">
    <location>
        <begin position="138"/>
        <end position="148"/>
    </location>
</feature>
<feature type="region of interest" description="Disordered" evidence="1">
    <location>
        <begin position="565"/>
        <end position="615"/>
    </location>
</feature>
<name>A0A9W9A6C5_9AGAR</name>
<gene>
    <name evidence="2" type="ORF">J3R30DRAFT_3706030</name>
</gene>
<dbReference type="GO" id="GO:0008654">
    <property type="term" value="P:phospholipid biosynthetic process"/>
    <property type="evidence" value="ECO:0007669"/>
    <property type="project" value="TreeGrafter"/>
</dbReference>
<feature type="compositionally biased region" description="Basic and acidic residues" evidence="1">
    <location>
        <begin position="92"/>
        <end position="101"/>
    </location>
</feature>
<dbReference type="OrthoDB" id="2441642at2759"/>
<feature type="region of interest" description="Disordered" evidence="1">
    <location>
        <begin position="274"/>
        <end position="313"/>
    </location>
</feature>
<keyword evidence="3" id="KW-1185">Reference proteome</keyword>
<feature type="compositionally biased region" description="Basic and acidic residues" evidence="1">
    <location>
        <begin position="111"/>
        <end position="124"/>
    </location>
</feature>
<reference evidence="2" key="1">
    <citation type="submission" date="2022-08" db="EMBL/GenBank/DDBJ databases">
        <title>A Global Phylogenomic Analysis of the Shiitake Genus Lentinula.</title>
        <authorList>
            <consortium name="DOE Joint Genome Institute"/>
            <person name="Sierra-Patev S."/>
            <person name="Min B."/>
            <person name="Naranjo-Ortiz M."/>
            <person name="Looney B."/>
            <person name="Konkel Z."/>
            <person name="Slot J.C."/>
            <person name="Sakamoto Y."/>
            <person name="Steenwyk J.L."/>
            <person name="Rokas A."/>
            <person name="Carro J."/>
            <person name="Camarero S."/>
            <person name="Ferreira P."/>
            <person name="Molpeceres G."/>
            <person name="Ruiz-Duenas F.J."/>
            <person name="Serrano A."/>
            <person name="Henrissat B."/>
            <person name="Drula E."/>
            <person name="Hughes K.W."/>
            <person name="Mata J.L."/>
            <person name="Ishikawa N.K."/>
            <person name="Vargas-Isla R."/>
            <person name="Ushijima S."/>
            <person name="Smith C.A."/>
            <person name="Ahrendt S."/>
            <person name="Andreopoulos W."/>
            <person name="He G."/>
            <person name="Labutti K."/>
            <person name="Lipzen A."/>
            <person name="Ng V."/>
            <person name="Riley R."/>
            <person name="Sandor L."/>
            <person name="Barry K."/>
            <person name="Martinez A.T."/>
            <person name="Xiao Y."/>
            <person name="Gibbons J.G."/>
            <person name="Terashima K."/>
            <person name="Grigoriev I.V."/>
            <person name="Hibbett D.S."/>
        </authorList>
    </citation>
    <scope>NUCLEOTIDE SEQUENCE</scope>
    <source>
        <strain evidence="2">JLM2183</strain>
    </source>
</reference>
<dbReference type="GO" id="GO:0030968">
    <property type="term" value="P:endoplasmic reticulum unfolded protein response"/>
    <property type="evidence" value="ECO:0007669"/>
    <property type="project" value="TreeGrafter"/>
</dbReference>
<dbReference type="Pfam" id="PF08618">
    <property type="entry name" value="Opi1"/>
    <property type="match status" value="1"/>
</dbReference>
<feature type="region of interest" description="Disordered" evidence="1">
    <location>
        <begin position="377"/>
        <end position="474"/>
    </location>
</feature>
<feature type="compositionally biased region" description="Polar residues" evidence="1">
    <location>
        <begin position="274"/>
        <end position="283"/>
    </location>
</feature>
<feature type="compositionally biased region" description="Low complexity" evidence="1">
    <location>
        <begin position="421"/>
        <end position="442"/>
    </location>
</feature>
<protein>
    <submittedName>
        <fullName evidence="2">Transcription factor Opi1-domain-containing protein</fullName>
    </submittedName>
</protein>
<accession>A0A9W9A6C5</accession>
<feature type="compositionally biased region" description="Basic and acidic residues" evidence="1">
    <location>
        <begin position="400"/>
        <end position="416"/>
    </location>
</feature>
<dbReference type="InterPro" id="IPR013927">
    <property type="entry name" value="TF_Opi1_Ccg-8"/>
</dbReference>
<evidence type="ECO:0000256" key="1">
    <source>
        <dbReference type="SAM" id="MobiDB-lite"/>
    </source>
</evidence>
<dbReference type="PANTHER" id="PTHR38406">
    <property type="entry name" value="TRANSCRIPTIONAL REPRESSOR OPI1"/>
    <property type="match status" value="1"/>
</dbReference>
<dbReference type="Proteomes" id="UP001150266">
    <property type="component" value="Unassembled WGS sequence"/>
</dbReference>
<dbReference type="GO" id="GO:0005783">
    <property type="term" value="C:endoplasmic reticulum"/>
    <property type="evidence" value="ECO:0007669"/>
    <property type="project" value="TreeGrafter"/>
</dbReference>
<feature type="compositionally biased region" description="Low complexity" evidence="1">
    <location>
        <begin position="285"/>
        <end position="305"/>
    </location>
</feature>
<feature type="compositionally biased region" description="Polar residues" evidence="1">
    <location>
        <begin position="448"/>
        <end position="467"/>
    </location>
</feature>
<evidence type="ECO:0000313" key="2">
    <source>
        <dbReference type="EMBL" id="KAJ4475519.1"/>
    </source>
</evidence>
<feature type="region of interest" description="Disordered" evidence="1">
    <location>
        <begin position="25"/>
        <end position="211"/>
    </location>
</feature>
<feature type="compositionally biased region" description="Basic and acidic residues" evidence="1">
    <location>
        <begin position="62"/>
        <end position="84"/>
    </location>
</feature>
<dbReference type="EMBL" id="JAOTPV010000014">
    <property type="protein sequence ID" value="KAJ4475519.1"/>
    <property type="molecule type" value="Genomic_DNA"/>
</dbReference>
<sequence length="671" mass="73353">MLPPFWHMLHNRYLDDTQRIHSLSNVDTHSRRSRQLHDLPGLDGMHNFPDHSGSLKLPGIRGPDRAENLPHLRDIHGDQLDRYRRPSQGASERQDQEEVRQALRSPTRVSQEGRDTQGRGDDVGRWVQTNMLSSEIGSSSSTPHYSSYSRERDDDWNSSSSRGGSLSGPIHFPDESSYNFGLDDQRKFPPSTYPQSFQRQGPEDNQQRQIVQRSRWQTMLLEAGGFSAAWSEESMRRLRYVLQWLQYATNRIDQQILTIRDFTESLQQHYFEAESTTSINDRTSSAKASGHSHSSSTSTQGLRSRPLSESQTQAISPTHMHKLTLIQHDVVQTIRTVVNVVSEHGGSAALPEPARNAMKGFILKLPKKVRDALRMGGPSSELQVGMERDSAVAAAASGRARSDRRTTARRGTRGDRGLGGSLSAAPSPMSSRANSPSASPRRMPTRGLHSSASSVSLDQDQGVSSSRHGPGHTVSAGTAIVAAQRILTLASESLDMMHGVTGVVKESLERADAWVERLKTLGVQRGDGPSNAQAGSGRPSSSSSTLASEIDSGRMTLNSDSSTMHFVHRDPETDSAPLSPLSVGLNPGRSRRESFGSSTGYNFPGGSLPSTPGLPTSYPSGMYGPNTFSYPGLDAPSPEVGLGLKRMSIRNEGDLVDVKLEEREAEMEVDG</sequence>
<feature type="compositionally biased region" description="Low complexity" evidence="1">
    <location>
        <begin position="604"/>
        <end position="615"/>
    </location>
</feature>
<evidence type="ECO:0000313" key="3">
    <source>
        <dbReference type="Proteomes" id="UP001150266"/>
    </source>
</evidence>
<comment type="caution">
    <text evidence="2">The sequence shown here is derived from an EMBL/GenBank/DDBJ whole genome shotgun (WGS) entry which is preliminary data.</text>
</comment>
<feature type="compositionally biased region" description="Low complexity" evidence="1">
    <location>
        <begin position="536"/>
        <end position="549"/>
    </location>
</feature>
<organism evidence="2 3">
    <name type="scientific">Lentinula aciculospora</name>
    <dbReference type="NCBI Taxonomy" id="153920"/>
    <lineage>
        <taxon>Eukaryota</taxon>
        <taxon>Fungi</taxon>
        <taxon>Dikarya</taxon>
        <taxon>Basidiomycota</taxon>
        <taxon>Agaricomycotina</taxon>
        <taxon>Agaricomycetes</taxon>
        <taxon>Agaricomycetidae</taxon>
        <taxon>Agaricales</taxon>
        <taxon>Marasmiineae</taxon>
        <taxon>Omphalotaceae</taxon>
        <taxon>Lentinula</taxon>
    </lineage>
</organism>